<protein>
    <submittedName>
        <fullName evidence="2">Uncharacterized protein</fullName>
    </submittedName>
</protein>
<dbReference type="Proteomes" id="UP000663828">
    <property type="component" value="Unassembled WGS sequence"/>
</dbReference>
<dbReference type="EMBL" id="CAJNOR010002082">
    <property type="protein sequence ID" value="CAF1245331.1"/>
    <property type="molecule type" value="Genomic_DNA"/>
</dbReference>
<evidence type="ECO:0000313" key="3">
    <source>
        <dbReference type="EMBL" id="CAF1253907.1"/>
    </source>
</evidence>
<evidence type="ECO:0000313" key="2">
    <source>
        <dbReference type="EMBL" id="CAF1245331.1"/>
    </source>
</evidence>
<feature type="signal peptide" evidence="1">
    <location>
        <begin position="1"/>
        <end position="23"/>
    </location>
</feature>
<feature type="chain" id="PRO_5036226709" evidence="1">
    <location>
        <begin position="24"/>
        <end position="109"/>
    </location>
</feature>
<proteinExistence type="predicted"/>
<sequence>MFSFSSISLICCILFTWNQVTNGIVCYTCSNCNDPFNPTYVGVLYQNDTSYYCRKTVVANSVVRDITASCTPSTTAGALQWCCQTNLCNSAQKNTLGFLLAISVLKVFF</sequence>
<evidence type="ECO:0000313" key="4">
    <source>
        <dbReference type="Proteomes" id="UP000663828"/>
    </source>
</evidence>
<organism evidence="2 4">
    <name type="scientific">Adineta ricciae</name>
    <name type="common">Rotifer</name>
    <dbReference type="NCBI Taxonomy" id="249248"/>
    <lineage>
        <taxon>Eukaryota</taxon>
        <taxon>Metazoa</taxon>
        <taxon>Spiralia</taxon>
        <taxon>Gnathifera</taxon>
        <taxon>Rotifera</taxon>
        <taxon>Eurotatoria</taxon>
        <taxon>Bdelloidea</taxon>
        <taxon>Adinetida</taxon>
        <taxon>Adinetidae</taxon>
        <taxon>Adineta</taxon>
    </lineage>
</organism>
<dbReference type="AlphaFoldDB" id="A0A814ZM71"/>
<reference evidence="2" key="1">
    <citation type="submission" date="2021-02" db="EMBL/GenBank/DDBJ databases">
        <authorList>
            <person name="Nowell W R."/>
        </authorList>
    </citation>
    <scope>NUCLEOTIDE SEQUENCE</scope>
</reference>
<keyword evidence="4" id="KW-1185">Reference proteome</keyword>
<keyword evidence="1" id="KW-0732">Signal</keyword>
<evidence type="ECO:0000256" key="1">
    <source>
        <dbReference type="SAM" id="SignalP"/>
    </source>
</evidence>
<dbReference type="Proteomes" id="UP000663852">
    <property type="component" value="Unassembled WGS sequence"/>
</dbReference>
<accession>A0A814ZM71</accession>
<comment type="caution">
    <text evidence="2">The sequence shown here is derived from an EMBL/GenBank/DDBJ whole genome shotgun (WGS) entry which is preliminary data.</text>
</comment>
<dbReference type="OrthoDB" id="10041640at2759"/>
<dbReference type="EMBL" id="CAJNOJ010000182">
    <property type="protein sequence ID" value="CAF1253907.1"/>
    <property type="molecule type" value="Genomic_DNA"/>
</dbReference>
<name>A0A814ZM71_ADIRI</name>
<gene>
    <name evidence="3" type="ORF">EDS130_LOCUS28133</name>
    <name evidence="2" type="ORF">XAT740_LOCUS25962</name>
</gene>